<dbReference type="EMBL" id="MN739390">
    <property type="protein sequence ID" value="QHT02099.1"/>
    <property type="molecule type" value="Genomic_DNA"/>
</dbReference>
<feature type="compositionally biased region" description="Basic and acidic residues" evidence="1">
    <location>
        <begin position="501"/>
        <end position="515"/>
    </location>
</feature>
<protein>
    <submittedName>
        <fullName evidence="2">Uncharacterized protein</fullName>
    </submittedName>
</protein>
<accession>A0A6C0CEH5</accession>
<feature type="compositionally biased region" description="Basic and acidic residues" evidence="1">
    <location>
        <begin position="439"/>
        <end position="473"/>
    </location>
</feature>
<reference evidence="2" key="1">
    <citation type="journal article" date="2020" name="Nature">
        <title>Giant virus diversity and host interactions through global metagenomics.</title>
        <authorList>
            <person name="Schulz F."/>
            <person name="Roux S."/>
            <person name="Paez-Espino D."/>
            <person name="Jungbluth S."/>
            <person name="Walsh D.A."/>
            <person name="Denef V.J."/>
            <person name="McMahon K.D."/>
            <person name="Konstantinidis K.T."/>
            <person name="Eloe-Fadrosh E.A."/>
            <person name="Kyrpides N.C."/>
            <person name="Woyke T."/>
        </authorList>
    </citation>
    <scope>NUCLEOTIDE SEQUENCE</scope>
    <source>
        <strain evidence="2">GVMAG-M-3300020565-3</strain>
    </source>
</reference>
<sequence length="515" mass="58949">MDKVFKVSGREDVLGRLRNIYVKITKKAGVAQQGKTKYIKCKGEFIRLTTYIKEKAKPPAKPVKAVANAVGKTVKISKRVSIIANISEIKDIRTRKLLEKTFKKNAKLYFIKDNKRWKGGCSGLKGGVFTGDITEDVSKNRAIETDKTDLINTLKDSSKITIRKICNLEYRFNIDDNEYIIRPYIKLNNNKIIIELYLSKNNLTHTTTSRSEERVWISLPIHISLFFDINTTGRHSFIHITGEMPQLQKYHISAATNLTVNREKKTHTYLMADNISELLDILKTHGENIFQDWVATNPDKYIDVDEYYNIVNYNWVKIDRTYSGHNIKALDILKCIYKLDKIFLHIFTIINQGIGLLPPIGSYALLQQSSSISVSAINNLLPNADKNYIIGSKVRGTTGTSGALRTSGHISPVLHPASYHRPSSRPHSASAVLYPARSPHTDTARYATRDRSRSRSRERGDRFDRLDRFDGRRASPPRLPRPVSRDRDRHHISPSHLPRPVFRDRSRSRDRGVRR</sequence>
<evidence type="ECO:0000313" key="2">
    <source>
        <dbReference type="EMBL" id="QHT02099.1"/>
    </source>
</evidence>
<evidence type="ECO:0000256" key="1">
    <source>
        <dbReference type="SAM" id="MobiDB-lite"/>
    </source>
</evidence>
<name>A0A6C0CEH5_9ZZZZ</name>
<feature type="region of interest" description="Disordered" evidence="1">
    <location>
        <begin position="412"/>
        <end position="515"/>
    </location>
</feature>
<proteinExistence type="predicted"/>
<dbReference type="AlphaFoldDB" id="A0A6C0CEH5"/>
<organism evidence="2">
    <name type="scientific">viral metagenome</name>
    <dbReference type="NCBI Taxonomy" id="1070528"/>
    <lineage>
        <taxon>unclassified sequences</taxon>
        <taxon>metagenomes</taxon>
        <taxon>organismal metagenomes</taxon>
    </lineage>
</organism>